<dbReference type="PANTHER" id="PTHR47642">
    <property type="entry name" value="ATP-DEPENDENT DNA HELICASE"/>
    <property type="match status" value="1"/>
</dbReference>
<accession>A0A4P6P8S1</accession>
<name>A0A4P6P8S1_9GAMM</name>
<evidence type="ECO:0000313" key="3">
    <source>
        <dbReference type="Proteomes" id="UP000290244"/>
    </source>
</evidence>
<dbReference type="RefSeq" id="WP_130601648.1">
    <property type="nucleotide sequence ID" value="NZ_CP034759.1"/>
</dbReference>
<dbReference type="Pfam" id="PF08751">
    <property type="entry name" value="TrwC"/>
    <property type="match status" value="1"/>
</dbReference>
<dbReference type="OrthoDB" id="1634048at2"/>
<dbReference type="InterPro" id="IPR014862">
    <property type="entry name" value="TrwC"/>
</dbReference>
<feature type="domain" description="TrwC relaxase" evidence="1">
    <location>
        <begin position="17"/>
        <end position="290"/>
    </location>
</feature>
<evidence type="ECO:0000259" key="1">
    <source>
        <dbReference type="Pfam" id="PF08751"/>
    </source>
</evidence>
<sequence>MLTISRLGKCSDQSKIAYYTEIASLKYYSNEYEPQGYWFGNLSSQLKLNGKGVTHEDLLNLAQGYAKDGKKSLVKNAGKEHWIGSDLTFSAPKSVSVLFGLSELKERTQIQQCHQKAIEKTLKYIEKHIIQTRSGFDEYKNRQRVNTNKALFAVFEHASSRKLDPQLHSHCLLLNLTYQNGKGFSSLETLKLHQYQKALGVMYRNELSHQLNKTLNLAVQHDEEFFKLPMVPDELCKTFSKRTEQITDAIAKEALISNAITKGKAALFTRDKKEHLPRKNLHEYWRVESENWIPHYPENAFVHDYALSDFKTKMLSELVEHQSIFQHKHMLEVINRYAQWLGLGIDAALDYLKQLVQDKELLTIVHPTLGECFTTQAQLNLEKSFYFDAINYSALKSHAINYQLSPDSTLNNEQKSALLGVISKGGLSAINGLPGTGKSYLLKELNAAYSANKYKVIGCCVAAKAAESLQESSGIKSQTLDSLLLSLENGSKKLNEKTVMVLDEAGMVGVKKLNRLFEFVEMARAKLVLVGDYNQLNPIQAGNPYYRLKDKIPFFELNNIQRQKHEKDRQNVLNIKNGHILEVLNDLDESGNLSFEKEHIQAKANLVNDWYNSFKSSPLENIMIASTRQDVADLNKLARQKLKLDEKLSGLTVQMLNHEDQLLDLQKGDRVMFRKNAHEIEVSNGSTGEIEKVQQLIDRSLNITIALDNGKQVEFNTKYYTALDYGYGMTTHKSQGLTCDNAYIFFSERYLSKELAYVKMSRSRNAPRVYCSSALMEKTEYLHEIAFKTQLETEKIDAFELE</sequence>
<dbReference type="Proteomes" id="UP000290244">
    <property type="component" value="Chromosome"/>
</dbReference>
<evidence type="ECO:0000313" key="2">
    <source>
        <dbReference type="EMBL" id="QBG35962.1"/>
    </source>
</evidence>
<dbReference type="NCBIfam" id="TIGR02686">
    <property type="entry name" value="relax_trwC"/>
    <property type="match status" value="1"/>
</dbReference>
<dbReference type="NCBIfam" id="NF041492">
    <property type="entry name" value="MobF"/>
    <property type="match status" value="1"/>
</dbReference>
<dbReference type="CDD" id="cd17933">
    <property type="entry name" value="DEXSc_RecD-like"/>
    <property type="match status" value="1"/>
</dbReference>
<dbReference type="Gene3D" id="2.30.30.940">
    <property type="match status" value="1"/>
</dbReference>
<dbReference type="InterPro" id="IPR027417">
    <property type="entry name" value="P-loop_NTPase"/>
</dbReference>
<dbReference type="InterPro" id="IPR051055">
    <property type="entry name" value="PIF1_helicase"/>
</dbReference>
<dbReference type="PANTHER" id="PTHR47642:SF5">
    <property type="entry name" value="ATP-DEPENDENT DNA HELICASE"/>
    <property type="match status" value="1"/>
</dbReference>
<protein>
    <submittedName>
        <fullName evidence="2">Conjugative relaxase</fullName>
    </submittedName>
</protein>
<dbReference type="AlphaFoldDB" id="A0A4P6P8S1"/>
<dbReference type="InterPro" id="IPR014059">
    <property type="entry name" value="TraI/TrwC_relax"/>
</dbReference>
<dbReference type="CDD" id="cd18809">
    <property type="entry name" value="SF1_C_RecD"/>
    <property type="match status" value="1"/>
</dbReference>
<dbReference type="SUPFAM" id="SSF55464">
    <property type="entry name" value="Origin of replication-binding domain, RBD-like"/>
    <property type="match status" value="1"/>
</dbReference>
<dbReference type="EMBL" id="CP034759">
    <property type="protein sequence ID" value="QBG35962.1"/>
    <property type="molecule type" value="Genomic_DNA"/>
</dbReference>
<organism evidence="2 3">
    <name type="scientific">Litorilituus sediminis</name>
    <dbReference type="NCBI Taxonomy" id="718192"/>
    <lineage>
        <taxon>Bacteria</taxon>
        <taxon>Pseudomonadati</taxon>
        <taxon>Pseudomonadota</taxon>
        <taxon>Gammaproteobacteria</taxon>
        <taxon>Alteromonadales</taxon>
        <taxon>Colwelliaceae</taxon>
        <taxon>Litorilituus</taxon>
    </lineage>
</organism>
<keyword evidence="3" id="KW-1185">Reference proteome</keyword>
<reference evidence="2 3" key="1">
    <citation type="submission" date="2018-12" db="EMBL/GenBank/DDBJ databases">
        <title>Complete genome of Litorilituus sediminis.</title>
        <authorList>
            <person name="Liu A."/>
            <person name="Rong J."/>
        </authorList>
    </citation>
    <scope>NUCLEOTIDE SEQUENCE [LARGE SCALE GENOMIC DNA]</scope>
    <source>
        <strain evidence="2 3">JCM 17549</strain>
    </source>
</reference>
<dbReference type="Pfam" id="PF13604">
    <property type="entry name" value="AAA_30"/>
    <property type="match status" value="1"/>
</dbReference>
<dbReference type="KEGG" id="lsd:EMK97_09680"/>
<proteinExistence type="predicted"/>
<dbReference type="SUPFAM" id="SSF52540">
    <property type="entry name" value="P-loop containing nucleoside triphosphate hydrolases"/>
    <property type="match status" value="2"/>
</dbReference>
<dbReference type="Gene3D" id="3.40.50.300">
    <property type="entry name" value="P-loop containing nucleotide triphosphate hydrolases"/>
    <property type="match status" value="2"/>
</dbReference>
<gene>
    <name evidence="2" type="ORF">EMK97_09680</name>
</gene>